<protein>
    <submittedName>
        <fullName evidence="2">27315_t:CDS:1</fullName>
    </submittedName>
</protein>
<keyword evidence="1" id="KW-0472">Membrane</keyword>
<reference evidence="2 3" key="1">
    <citation type="submission" date="2021-06" db="EMBL/GenBank/DDBJ databases">
        <authorList>
            <person name="Kallberg Y."/>
            <person name="Tangrot J."/>
            <person name="Rosling A."/>
        </authorList>
    </citation>
    <scope>NUCLEOTIDE SEQUENCE [LARGE SCALE GENOMIC DNA]</scope>
    <source>
        <strain evidence="2 3">120-4 pot B 10/14</strain>
    </source>
</reference>
<keyword evidence="3" id="KW-1185">Reference proteome</keyword>
<feature type="transmembrane region" description="Helical" evidence="1">
    <location>
        <begin position="131"/>
        <end position="151"/>
    </location>
</feature>
<dbReference type="Proteomes" id="UP000789901">
    <property type="component" value="Unassembled WGS sequence"/>
</dbReference>
<organism evidence="2 3">
    <name type="scientific">Gigaspora margarita</name>
    <dbReference type="NCBI Taxonomy" id="4874"/>
    <lineage>
        <taxon>Eukaryota</taxon>
        <taxon>Fungi</taxon>
        <taxon>Fungi incertae sedis</taxon>
        <taxon>Mucoromycota</taxon>
        <taxon>Glomeromycotina</taxon>
        <taxon>Glomeromycetes</taxon>
        <taxon>Diversisporales</taxon>
        <taxon>Gigasporaceae</taxon>
        <taxon>Gigaspora</taxon>
    </lineage>
</organism>
<accession>A0ABN7UIE1</accession>
<keyword evidence="1" id="KW-1133">Transmembrane helix</keyword>
<sequence length="154" mass="17043">MQSDSSDNNWETDSQSLLNIVPSQFTVVIILVLSTLTFALCAPVADDSSGDNGGLYIMSSSKPTDASKREYDDINKRDEHSESFFVMPELAERDNDVSVERRNLTKRATVYSAVVDIIVRDTIIVDTAIQLIPILAIPIAFVSMANGCYYVRSK</sequence>
<dbReference type="EMBL" id="CAJVQB010002986">
    <property type="protein sequence ID" value="CAG8593901.1"/>
    <property type="molecule type" value="Genomic_DNA"/>
</dbReference>
<gene>
    <name evidence="2" type="ORF">GMARGA_LOCUS6543</name>
</gene>
<proteinExistence type="predicted"/>
<name>A0ABN7UIE1_GIGMA</name>
<evidence type="ECO:0000256" key="1">
    <source>
        <dbReference type="SAM" id="Phobius"/>
    </source>
</evidence>
<keyword evidence="1" id="KW-0812">Transmembrane</keyword>
<evidence type="ECO:0000313" key="3">
    <source>
        <dbReference type="Proteomes" id="UP000789901"/>
    </source>
</evidence>
<feature type="transmembrane region" description="Helical" evidence="1">
    <location>
        <begin position="20"/>
        <end position="42"/>
    </location>
</feature>
<evidence type="ECO:0000313" key="2">
    <source>
        <dbReference type="EMBL" id="CAG8593901.1"/>
    </source>
</evidence>
<comment type="caution">
    <text evidence="2">The sequence shown here is derived from an EMBL/GenBank/DDBJ whole genome shotgun (WGS) entry which is preliminary data.</text>
</comment>